<dbReference type="InterPro" id="IPR036864">
    <property type="entry name" value="Zn2-C6_fun-type_DNA-bd_sf"/>
</dbReference>
<evidence type="ECO:0000259" key="1">
    <source>
        <dbReference type="PROSITE" id="PS50048"/>
    </source>
</evidence>
<accession>A0A397H7S0</accession>
<dbReference type="Gene3D" id="4.10.240.10">
    <property type="entry name" value="Zn(2)-C6 fungal-type DNA-binding domain"/>
    <property type="match status" value="1"/>
</dbReference>
<dbReference type="SMART" id="SM00066">
    <property type="entry name" value="GAL4"/>
    <property type="match status" value="1"/>
</dbReference>
<organism evidence="2 3">
    <name type="scientific">Diversispora epigaea</name>
    <dbReference type="NCBI Taxonomy" id="1348612"/>
    <lineage>
        <taxon>Eukaryota</taxon>
        <taxon>Fungi</taxon>
        <taxon>Fungi incertae sedis</taxon>
        <taxon>Mucoromycota</taxon>
        <taxon>Glomeromycotina</taxon>
        <taxon>Glomeromycetes</taxon>
        <taxon>Diversisporales</taxon>
        <taxon>Diversisporaceae</taxon>
        <taxon>Diversispora</taxon>
    </lineage>
</organism>
<dbReference type="OrthoDB" id="3362851at2759"/>
<dbReference type="AlphaFoldDB" id="A0A397H7S0"/>
<dbReference type="Proteomes" id="UP000266861">
    <property type="component" value="Unassembled WGS sequence"/>
</dbReference>
<dbReference type="CDD" id="cd00067">
    <property type="entry name" value="GAL4"/>
    <property type="match status" value="1"/>
</dbReference>
<dbReference type="Pfam" id="PF00172">
    <property type="entry name" value="Zn_clus"/>
    <property type="match status" value="1"/>
</dbReference>
<dbReference type="SUPFAM" id="SSF57701">
    <property type="entry name" value="Zn2/Cys6 DNA-binding domain"/>
    <property type="match status" value="1"/>
</dbReference>
<dbReference type="GO" id="GO:0008270">
    <property type="term" value="F:zinc ion binding"/>
    <property type="evidence" value="ECO:0007669"/>
    <property type="project" value="InterPro"/>
</dbReference>
<protein>
    <recommendedName>
        <fullName evidence="1">Zn(2)-C6 fungal-type domain-containing protein</fullName>
    </recommendedName>
</protein>
<dbReference type="InterPro" id="IPR001138">
    <property type="entry name" value="Zn2Cys6_DnaBD"/>
</dbReference>
<proteinExistence type="predicted"/>
<keyword evidence="3" id="KW-1185">Reference proteome</keyword>
<dbReference type="PROSITE" id="PS50048">
    <property type="entry name" value="ZN2_CY6_FUNGAL_2"/>
    <property type="match status" value="1"/>
</dbReference>
<name>A0A397H7S0_9GLOM</name>
<dbReference type="PRINTS" id="PR00755">
    <property type="entry name" value="AFLATOXINBRP"/>
</dbReference>
<evidence type="ECO:0000313" key="2">
    <source>
        <dbReference type="EMBL" id="RHZ57734.1"/>
    </source>
</evidence>
<comment type="caution">
    <text evidence="2">The sequence shown here is derived from an EMBL/GenBank/DDBJ whole genome shotgun (WGS) entry which is preliminary data.</text>
</comment>
<dbReference type="EMBL" id="PQFF01000344">
    <property type="protein sequence ID" value="RHZ57734.1"/>
    <property type="molecule type" value="Genomic_DNA"/>
</dbReference>
<reference evidence="2 3" key="1">
    <citation type="submission" date="2018-08" db="EMBL/GenBank/DDBJ databases">
        <title>Genome and evolution of the arbuscular mycorrhizal fungus Diversispora epigaea (formerly Glomus versiforme) and its bacterial endosymbionts.</title>
        <authorList>
            <person name="Sun X."/>
            <person name="Fei Z."/>
            <person name="Harrison M."/>
        </authorList>
    </citation>
    <scope>NUCLEOTIDE SEQUENCE [LARGE SCALE GENOMIC DNA]</scope>
    <source>
        <strain evidence="2 3">IT104</strain>
    </source>
</reference>
<sequence length="114" mass="12968">MPKTNRTKVTIACVNCQKSKKKCSDNNSSCGRCVTRGLKCKYICPDKKRGRQIHDDSLSRKYQMEPNVIKSLRDTFPDKPFDLIMTVLTATSDKKCQNEVNHICHEGCFIVPAE</sequence>
<feature type="domain" description="Zn(2)-C6 fungal-type" evidence="1">
    <location>
        <begin position="12"/>
        <end position="42"/>
    </location>
</feature>
<dbReference type="GO" id="GO:0000981">
    <property type="term" value="F:DNA-binding transcription factor activity, RNA polymerase II-specific"/>
    <property type="evidence" value="ECO:0007669"/>
    <property type="project" value="InterPro"/>
</dbReference>
<evidence type="ECO:0000313" key="3">
    <source>
        <dbReference type="Proteomes" id="UP000266861"/>
    </source>
</evidence>
<gene>
    <name evidence="2" type="ORF">Glove_384g56</name>
</gene>